<evidence type="ECO:0000256" key="2">
    <source>
        <dbReference type="HAMAP-Rule" id="MF_01940"/>
    </source>
</evidence>
<dbReference type="HAMAP" id="MF_01940">
    <property type="entry name" value="RNA_CPDase"/>
    <property type="match status" value="1"/>
</dbReference>
<dbReference type="SUPFAM" id="SSF55144">
    <property type="entry name" value="LigT-like"/>
    <property type="match status" value="1"/>
</dbReference>
<dbReference type="Proteomes" id="UP000027946">
    <property type="component" value="Unassembled WGS sequence"/>
</dbReference>
<accession>A0A069RGL2</accession>
<dbReference type="Pfam" id="PF13563">
    <property type="entry name" value="2_5_RNA_ligase2"/>
    <property type="match status" value="1"/>
</dbReference>
<gene>
    <name evidence="3" type="ORF">CLIT_5c01380</name>
</gene>
<dbReference type="Gene3D" id="3.90.1140.10">
    <property type="entry name" value="Cyclic phosphodiesterase"/>
    <property type="match status" value="1"/>
</dbReference>
<dbReference type="InterPro" id="IPR004175">
    <property type="entry name" value="RNA_CPDase"/>
</dbReference>
<reference evidence="3 4" key="1">
    <citation type="submission" date="2014-03" db="EMBL/GenBank/DDBJ databases">
        <title>Genome sequence of Clostridium litorale W6, DSM 5388.</title>
        <authorList>
            <person name="Poehlein A."/>
            <person name="Jagirdar A."/>
            <person name="Khonsari B."/>
            <person name="Chibani C.M."/>
            <person name="Gutierrez Gutierrez D.A."/>
            <person name="Davydova E."/>
            <person name="Alghaithi H.S."/>
            <person name="Nair K.P."/>
            <person name="Dhamotharan K."/>
            <person name="Chandran L."/>
            <person name="G W."/>
            <person name="Daniel R."/>
        </authorList>
    </citation>
    <scope>NUCLEOTIDE SEQUENCE [LARGE SCALE GENOMIC DNA]</scope>
    <source>
        <strain evidence="3 4">W6</strain>
    </source>
</reference>
<dbReference type="PANTHER" id="PTHR35561">
    <property type="entry name" value="RNA 2',3'-CYCLIC PHOSPHODIESTERASE"/>
    <property type="match status" value="1"/>
</dbReference>
<proteinExistence type="inferred from homology"/>
<dbReference type="GO" id="GO:0004113">
    <property type="term" value="F:2',3'-cyclic-nucleotide 3'-phosphodiesterase activity"/>
    <property type="evidence" value="ECO:0007669"/>
    <property type="project" value="InterPro"/>
</dbReference>
<dbReference type="PANTHER" id="PTHR35561:SF1">
    <property type="entry name" value="RNA 2',3'-CYCLIC PHOSPHODIESTERASE"/>
    <property type="match status" value="1"/>
</dbReference>
<evidence type="ECO:0000313" key="3">
    <source>
        <dbReference type="EMBL" id="KDR96126.1"/>
    </source>
</evidence>
<dbReference type="STRING" id="1121324.CLIT_5c01380"/>
<name>A0A069RGL2_PEPLI</name>
<feature type="active site" description="Proton acceptor" evidence="2">
    <location>
        <position position="124"/>
    </location>
</feature>
<dbReference type="OrthoDB" id="9789350at2"/>
<feature type="active site" description="Proton donor" evidence="2">
    <location>
        <position position="40"/>
    </location>
</feature>
<sequence>MRLFIGYFIPDEVAKYIHSVEQELSNQNISAKYTHHKNLHLTFKFLGETREDTAAEIGNILSSYKGLDMEFTLDRISWFERGANSILFMELSGDAGPLCKKVEMLNDDLESLDFERDSRKFKAHITIGRKVKLDRIAKEKLKNIPIEPLKFTVDEFSLIESTLTKMGAVYKKSL</sequence>
<feature type="short sequence motif" description="HXTX 1" evidence="2">
    <location>
        <begin position="40"/>
        <end position="43"/>
    </location>
</feature>
<dbReference type="eggNOG" id="COG1514">
    <property type="taxonomic scope" value="Bacteria"/>
</dbReference>
<dbReference type="NCBIfam" id="TIGR02258">
    <property type="entry name" value="2_5_ligase"/>
    <property type="match status" value="1"/>
</dbReference>
<evidence type="ECO:0000313" key="4">
    <source>
        <dbReference type="Proteomes" id="UP000027946"/>
    </source>
</evidence>
<protein>
    <recommendedName>
        <fullName evidence="2">RNA 2',3'-cyclic phosphodiesterase</fullName>
        <shortName evidence="2">RNA 2',3'-CPDase</shortName>
        <ecNumber evidence="2">3.1.4.58</ecNumber>
    </recommendedName>
</protein>
<evidence type="ECO:0000256" key="1">
    <source>
        <dbReference type="ARBA" id="ARBA00022801"/>
    </source>
</evidence>
<dbReference type="RefSeq" id="WP_052635976.1">
    <property type="nucleotide sequence ID" value="NZ_FSRH01000007.1"/>
</dbReference>
<comment type="similarity">
    <text evidence="2">Belongs to the 2H phosphoesterase superfamily. ThpR family.</text>
</comment>
<dbReference type="EC" id="3.1.4.58" evidence="2"/>
<comment type="caution">
    <text evidence="3">The sequence shown here is derived from an EMBL/GenBank/DDBJ whole genome shotgun (WGS) entry which is preliminary data.</text>
</comment>
<comment type="function">
    <text evidence="2">Hydrolyzes RNA 2',3'-cyclic phosphodiester to an RNA 2'-phosphomonoester.</text>
</comment>
<keyword evidence="4" id="KW-1185">Reference proteome</keyword>
<dbReference type="AlphaFoldDB" id="A0A069RGL2"/>
<comment type="catalytic activity">
    <reaction evidence="2">
        <text>a 3'-end 2',3'-cyclophospho-ribonucleotide-RNA + H2O = a 3'-end 2'-phospho-ribonucleotide-RNA + H(+)</text>
        <dbReference type="Rhea" id="RHEA:11828"/>
        <dbReference type="Rhea" id="RHEA-COMP:10464"/>
        <dbReference type="Rhea" id="RHEA-COMP:17353"/>
        <dbReference type="ChEBI" id="CHEBI:15377"/>
        <dbReference type="ChEBI" id="CHEBI:15378"/>
        <dbReference type="ChEBI" id="CHEBI:83064"/>
        <dbReference type="ChEBI" id="CHEBI:173113"/>
        <dbReference type="EC" id="3.1.4.58"/>
    </reaction>
</comment>
<dbReference type="EMBL" id="JJMM01000005">
    <property type="protein sequence ID" value="KDR96126.1"/>
    <property type="molecule type" value="Genomic_DNA"/>
</dbReference>
<dbReference type="InterPro" id="IPR009097">
    <property type="entry name" value="Cyclic_Pdiesterase"/>
</dbReference>
<organism evidence="3 4">
    <name type="scientific">Peptoclostridium litorale DSM 5388</name>
    <dbReference type="NCBI Taxonomy" id="1121324"/>
    <lineage>
        <taxon>Bacteria</taxon>
        <taxon>Bacillati</taxon>
        <taxon>Bacillota</taxon>
        <taxon>Clostridia</taxon>
        <taxon>Peptostreptococcales</taxon>
        <taxon>Peptoclostridiaceae</taxon>
        <taxon>Peptoclostridium</taxon>
    </lineage>
</organism>
<keyword evidence="1 2" id="KW-0378">Hydrolase</keyword>
<dbReference type="GO" id="GO:0008664">
    <property type="term" value="F:RNA 2',3'-cyclic 3'-phosphodiesterase activity"/>
    <property type="evidence" value="ECO:0007669"/>
    <property type="project" value="UniProtKB-EC"/>
</dbReference>
<feature type="short sequence motif" description="HXTX 2" evidence="2">
    <location>
        <begin position="124"/>
        <end position="127"/>
    </location>
</feature>